<gene>
    <name evidence="1" type="ORF">TNCT_624251</name>
</gene>
<name>A0A8X6FWC8_TRICU</name>
<protein>
    <submittedName>
        <fullName evidence="1">Uncharacterized protein</fullName>
    </submittedName>
</protein>
<dbReference type="Proteomes" id="UP000887116">
    <property type="component" value="Unassembled WGS sequence"/>
</dbReference>
<dbReference type="EMBL" id="BMAO01003896">
    <property type="protein sequence ID" value="GFQ90940.1"/>
    <property type="molecule type" value="Genomic_DNA"/>
</dbReference>
<evidence type="ECO:0000313" key="2">
    <source>
        <dbReference type="Proteomes" id="UP000887116"/>
    </source>
</evidence>
<comment type="caution">
    <text evidence="1">The sequence shown here is derived from an EMBL/GenBank/DDBJ whole genome shotgun (WGS) entry which is preliminary data.</text>
</comment>
<keyword evidence="2" id="KW-1185">Reference proteome</keyword>
<proteinExistence type="predicted"/>
<reference evidence="1" key="1">
    <citation type="submission" date="2020-07" db="EMBL/GenBank/DDBJ databases">
        <title>Multicomponent nature underlies the extraordinary mechanical properties of spider dragline silk.</title>
        <authorList>
            <person name="Kono N."/>
            <person name="Nakamura H."/>
            <person name="Mori M."/>
            <person name="Yoshida Y."/>
            <person name="Ohtoshi R."/>
            <person name="Malay A.D."/>
            <person name="Moran D.A.P."/>
            <person name="Tomita M."/>
            <person name="Numata K."/>
            <person name="Arakawa K."/>
        </authorList>
    </citation>
    <scope>NUCLEOTIDE SEQUENCE</scope>
</reference>
<evidence type="ECO:0000313" key="1">
    <source>
        <dbReference type="EMBL" id="GFQ90940.1"/>
    </source>
</evidence>
<accession>A0A8X6FWC8</accession>
<dbReference type="AlphaFoldDB" id="A0A8X6FWC8"/>
<sequence>MNRRSPGIRFTELIQRTRSACRWPIVDYKAFQSRSAWFLCCWGGTRCSLKLNDAVIIPLSLHMRIDSPVVKGSPGWMENYSPSLH</sequence>
<organism evidence="1 2">
    <name type="scientific">Trichonephila clavata</name>
    <name type="common">Joro spider</name>
    <name type="synonym">Nephila clavata</name>
    <dbReference type="NCBI Taxonomy" id="2740835"/>
    <lineage>
        <taxon>Eukaryota</taxon>
        <taxon>Metazoa</taxon>
        <taxon>Ecdysozoa</taxon>
        <taxon>Arthropoda</taxon>
        <taxon>Chelicerata</taxon>
        <taxon>Arachnida</taxon>
        <taxon>Araneae</taxon>
        <taxon>Araneomorphae</taxon>
        <taxon>Entelegynae</taxon>
        <taxon>Araneoidea</taxon>
        <taxon>Nephilidae</taxon>
        <taxon>Trichonephila</taxon>
    </lineage>
</organism>